<keyword evidence="6 10" id="KW-0067">ATP-binding</keyword>
<dbReference type="GO" id="GO:0016887">
    <property type="term" value="F:ATP hydrolysis activity"/>
    <property type="evidence" value="ECO:0007669"/>
    <property type="project" value="InterPro"/>
</dbReference>
<dbReference type="PANTHER" id="PTHR43297">
    <property type="entry name" value="OLIGOPEPTIDE TRANSPORT ATP-BINDING PROTEIN APPD"/>
    <property type="match status" value="1"/>
</dbReference>
<dbReference type="RefSeq" id="WP_184432152.1">
    <property type="nucleotide sequence ID" value="NZ_JACIGI010000005.1"/>
</dbReference>
<keyword evidence="11" id="KW-1185">Reference proteome</keyword>
<dbReference type="Pfam" id="PF00005">
    <property type="entry name" value="ABC_tran"/>
    <property type="match status" value="2"/>
</dbReference>
<keyword evidence="4" id="KW-1003">Cell membrane</keyword>
<dbReference type="GO" id="GO:0005524">
    <property type="term" value="F:ATP binding"/>
    <property type="evidence" value="ECO:0007669"/>
    <property type="project" value="UniProtKB-KW"/>
</dbReference>
<evidence type="ECO:0000256" key="2">
    <source>
        <dbReference type="ARBA" id="ARBA00005417"/>
    </source>
</evidence>
<evidence type="ECO:0000259" key="9">
    <source>
        <dbReference type="PROSITE" id="PS50893"/>
    </source>
</evidence>
<dbReference type="InterPro" id="IPR050388">
    <property type="entry name" value="ABC_Ni/Peptide_Import"/>
</dbReference>
<evidence type="ECO:0000313" key="11">
    <source>
        <dbReference type="Proteomes" id="UP000555728"/>
    </source>
</evidence>
<evidence type="ECO:0000313" key="10">
    <source>
        <dbReference type="EMBL" id="MBB4285192.1"/>
    </source>
</evidence>
<protein>
    <submittedName>
        <fullName evidence="10">Peptide/nickel transport system ATP-binding protein</fullName>
    </submittedName>
</protein>
<dbReference type="Pfam" id="PF08352">
    <property type="entry name" value="oligo_HPY"/>
    <property type="match status" value="2"/>
</dbReference>
<dbReference type="AlphaFoldDB" id="A0A7W6RZ32"/>
<comment type="similarity">
    <text evidence="2">Belongs to the ABC transporter superfamily.</text>
</comment>
<keyword evidence="7" id="KW-0472">Membrane</keyword>
<organism evidence="10 11">
    <name type="scientific">Roseospira goensis</name>
    <dbReference type="NCBI Taxonomy" id="391922"/>
    <lineage>
        <taxon>Bacteria</taxon>
        <taxon>Pseudomonadati</taxon>
        <taxon>Pseudomonadota</taxon>
        <taxon>Alphaproteobacteria</taxon>
        <taxon>Rhodospirillales</taxon>
        <taxon>Rhodospirillaceae</taxon>
        <taxon>Roseospira</taxon>
    </lineage>
</organism>
<evidence type="ECO:0000256" key="1">
    <source>
        <dbReference type="ARBA" id="ARBA00004417"/>
    </source>
</evidence>
<proteinExistence type="inferred from homology"/>
<evidence type="ECO:0000256" key="8">
    <source>
        <dbReference type="SAM" id="MobiDB-lite"/>
    </source>
</evidence>
<dbReference type="InterPro" id="IPR017871">
    <property type="entry name" value="ABC_transporter-like_CS"/>
</dbReference>
<feature type="region of interest" description="Disordered" evidence="8">
    <location>
        <begin position="278"/>
        <end position="304"/>
    </location>
</feature>
<dbReference type="Proteomes" id="UP000555728">
    <property type="component" value="Unassembled WGS sequence"/>
</dbReference>
<dbReference type="EMBL" id="JACIGI010000005">
    <property type="protein sequence ID" value="MBB4285192.1"/>
    <property type="molecule type" value="Genomic_DNA"/>
</dbReference>
<dbReference type="Gene3D" id="3.40.50.300">
    <property type="entry name" value="P-loop containing nucleotide triphosphate hydrolases"/>
    <property type="match status" value="2"/>
</dbReference>
<dbReference type="PANTHER" id="PTHR43297:SF2">
    <property type="entry name" value="DIPEPTIDE TRANSPORT ATP-BINDING PROTEIN DPPD"/>
    <property type="match status" value="1"/>
</dbReference>
<feature type="domain" description="ABC transporter" evidence="9">
    <location>
        <begin position="17"/>
        <end position="268"/>
    </location>
</feature>
<evidence type="ECO:0000256" key="7">
    <source>
        <dbReference type="ARBA" id="ARBA00023136"/>
    </source>
</evidence>
<sequence>MTSERQQDNDTAAAPVLTVRGLRTQVATPRGPKIVVDGLDLDLHPGEVLCIAGESGSGKSMTSLSIMGLLPQPMARVVGGSVTLDGRELVGLGERQMRALRGAEISMIFQEPMTSLNPVLTIGRQITEAIEAHRPLGRAEARTRAIQALEAVRIPEAARRLTQYPHELSGGMRQRVMIAMAMACGPKVLIADEPTTALDVTIQAQILELMRDLRRDSNTAIILITHDMGVVAEMADRVIVMNQGRVVESGPVLDIFERPQAAYTRDLLAAVPRLGANAGRDGPARGQPGRPAEAAPAAPPAEPAPVVRVRDLTVRFDITGGLLQRVVNRVHAVEGVSFDLTPGETLAIVGESGCGKSTTGKALMNLIPWQGEIVIDGTATHGLSRRAMRPVRRHIQMVFQDPYASLDPRMTVGELVAEPLVIHGLASGRELDDRVAELFRRVRLEPEQRHRYPHEFSGGQRQRVCIARALGLSPRVIVADESVSALDVSVQAQVLDLMQELQDELGLSYLFISHDMAVVEQISHRVAVMYMGRIVEIGRRRDVFDTPRHAYTQKLLQAVPLPDPRNRRDHFRKLDGEIPSPVRPLDYAPPPQYFMDVGPGHRVAADPLGAAP</sequence>
<dbReference type="InterPro" id="IPR027417">
    <property type="entry name" value="P-loop_NTPase"/>
</dbReference>
<dbReference type="GO" id="GO:0015833">
    <property type="term" value="P:peptide transport"/>
    <property type="evidence" value="ECO:0007669"/>
    <property type="project" value="InterPro"/>
</dbReference>
<keyword evidence="5" id="KW-0547">Nucleotide-binding</keyword>
<dbReference type="CDD" id="cd03257">
    <property type="entry name" value="ABC_NikE_OppD_transporters"/>
    <property type="match status" value="2"/>
</dbReference>
<reference evidence="10 11" key="1">
    <citation type="submission" date="2020-08" db="EMBL/GenBank/DDBJ databases">
        <title>Genome sequencing of Purple Non-Sulfur Bacteria from various extreme environments.</title>
        <authorList>
            <person name="Mayer M."/>
        </authorList>
    </citation>
    <scope>NUCLEOTIDE SEQUENCE [LARGE SCALE GENOMIC DNA]</scope>
    <source>
        <strain evidence="10 11">JA135</strain>
    </source>
</reference>
<feature type="compositionally biased region" description="Low complexity" evidence="8">
    <location>
        <begin position="278"/>
        <end position="296"/>
    </location>
</feature>
<name>A0A7W6RZ32_9PROT</name>
<dbReference type="InterPro" id="IPR003593">
    <property type="entry name" value="AAA+_ATPase"/>
</dbReference>
<dbReference type="FunFam" id="3.40.50.300:FF:000016">
    <property type="entry name" value="Oligopeptide ABC transporter ATP-binding component"/>
    <property type="match status" value="2"/>
</dbReference>
<dbReference type="GO" id="GO:0005886">
    <property type="term" value="C:plasma membrane"/>
    <property type="evidence" value="ECO:0007669"/>
    <property type="project" value="UniProtKB-SubCell"/>
</dbReference>
<evidence type="ECO:0000256" key="3">
    <source>
        <dbReference type="ARBA" id="ARBA00022448"/>
    </source>
</evidence>
<evidence type="ECO:0000256" key="6">
    <source>
        <dbReference type="ARBA" id="ARBA00022840"/>
    </source>
</evidence>
<comment type="caution">
    <text evidence="10">The sequence shown here is derived from an EMBL/GenBank/DDBJ whole genome shotgun (WGS) entry which is preliminary data.</text>
</comment>
<dbReference type="GO" id="GO:0055085">
    <property type="term" value="P:transmembrane transport"/>
    <property type="evidence" value="ECO:0007669"/>
    <property type="project" value="UniProtKB-ARBA"/>
</dbReference>
<feature type="domain" description="ABC transporter" evidence="9">
    <location>
        <begin position="307"/>
        <end position="556"/>
    </location>
</feature>
<comment type="subcellular location">
    <subcellularLocation>
        <location evidence="1">Cell inner membrane</location>
        <topology evidence="1">Peripheral membrane protein</topology>
    </subcellularLocation>
</comment>
<dbReference type="SUPFAM" id="SSF52540">
    <property type="entry name" value="P-loop containing nucleoside triphosphate hydrolases"/>
    <property type="match status" value="2"/>
</dbReference>
<accession>A0A7W6RZ32</accession>
<dbReference type="NCBIfam" id="NF007739">
    <property type="entry name" value="PRK10419.1"/>
    <property type="match status" value="2"/>
</dbReference>
<gene>
    <name evidence="10" type="ORF">GGD88_000909</name>
</gene>
<evidence type="ECO:0000256" key="5">
    <source>
        <dbReference type="ARBA" id="ARBA00022741"/>
    </source>
</evidence>
<dbReference type="InterPro" id="IPR003439">
    <property type="entry name" value="ABC_transporter-like_ATP-bd"/>
</dbReference>
<dbReference type="PROSITE" id="PS00211">
    <property type="entry name" value="ABC_TRANSPORTER_1"/>
    <property type="match status" value="2"/>
</dbReference>
<dbReference type="InterPro" id="IPR013563">
    <property type="entry name" value="Oligopep_ABC_C"/>
</dbReference>
<keyword evidence="3" id="KW-0813">Transport</keyword>
<dbReference type="NCBIfam" id="NF008453">
    <property type="entry name" value="PRK11308.1"/>
    <property type="match status" value="2"/>
</dbReference>
<dbReference type="SMART" id="SM00382">
    <property type="entry name" value="AAA"/>
    <property type="match status" value="2"/>
</dbReference>
<dbReference type="PROSITE" id="PS50893">
    <property type="entry name" value="ABC_TRANSPORTER_2"/>
    <property type="match status" value="2"/>
</dbReference>
<evidence type="ECO:0000256" key="4">
    <source>
        <dbReference type="ARBA" id="ARBA00022475"/>
    </source>
</evidence>